<organism evidence="1 2">
    <name type="scientific">Micromonospora peucetia</name>
    <dbReference type="NCBI Taxonomy" id="47871"/>
    <lineage>
        <taxon>Bacteria</taxon>
        <taxon>Bacillati</taxon>
        <taxon>Actinomycetota</taxon>
        <taxon>Actinomycetes</taxon>
        <taxon>Micromonosporales</taxon>
        <taxon>Micromonosporaceae</taxon>
        <taxon>Micromonospora</taxon>
    </lineage>
</organism>
<dbReference type="RefSeq" id="WP_326564554.1">
    <property type="nucleotide sequence ID" value="NZ_CP109071.1"/>
</dbReference>
<dbReference type="EMBL" id="CP109071">
    <property type="protein sequence ID" value="WSA34548.1"/>
    <property type="molecule type" value="Genomic_DNA"/>
</dbReference>
<evidence type="ECO:0000313" key="1">
    <source>
        <dbReference type="EMBL" id="WSA34548.1"/>
    </source>
</evidence>
<sequence length="129" mass="14015">MALLPDVDQALVDYLKAHLLLVPLHGGRVGTKLQSTSPSVRITSLGGGQPWPWEGLPEYQVEWWGGTDVQAKTLARTGEAALWGFLGPIAGGRVTGVSVALSQLWSPDESTARPRFITQVQYRVHPEES</sequence>
<protein>
    <recommendedName>
        <fullName evidence="3">DUF3168 domain-containing protein</fullName>
    </recommendedName>
</protein>
<name>A0ABZ1EJX7_9ACTN</name>
<evidence type="ECO:0000313" key="2">
    <source>
        <dbReference type="Proteomes" id="UP001334804"/>
    </source>
</evidence>
<accession>A0ABZ1EJX7</accession>
<proteinExistence type="predicted"/>
<evidence type="ECO:0008006" key="3">
    <source>
        <dbReference type="Google" id="ProtNLM"/>
    </source>
</evidence>
<gene>
    <name evidence="1" type="ORF">OIE14_11140</name>
</gene>
<reference evidence="1 2" key="1">
    <citation type="submission" date="2022-10" db="EMBL/GenBank/DDBJ databases">
        <title>The complete genomes of actinobacterial strains from the NBC collection.</title>
        <authorList>
            <person name="Joergensen T.S."/>
            <person name="Alvarez Arevalo M."/>
            <person name="Sterndorff E.B."/>
            <person name="Faurdal D."/>
            <person name="Vuksanovic O."/>
            <person name="Mourched A.-S."/>
            <person name="Charusanti P."/>
            <person name="Shaw S."/>
            <person name="Blin K."/>
            <person name="Weber T."/>
        </authorList>
    </citation>
    <scope>NUCLEOTIDE SEQUENCE [LARGE SCALE GENOMIC DNA]</scope>
    <source>
        <strain evidence="1 2">NBC 01809</strain>
    </source>
</reference>
<dbReference type="Proteomes" id="UP001334804">
    <property type="component" value="Chromosome"/>
</dbReference>
<keyword evidence="2" id="KW-1185">Reference proteome</keyword>